<feature type="domain" description="C3H1-type" evidence="9">
    <location>
        <begin position="303"/>
        <end position="329"/>
    </location>
</feature>
<dbReference type="Gene3D" id="4.10.1000.10">
    <property type="entry name" value="Zinc finger, CCCH-type"/>
    <property type="match status" value="2"/>
</dbReference>
<feature type="domain" description="C3H1-type" evidence="9">
    <location>
        <begin position="1247"/>
        <end position="1274"/>
    </location>
</feature>
<dbReference type="Proteomes" id="UP000242287">
    <property type="component" value="Unassembled WGS sequence"/>
</dbReference>
<dbReference type="InterPro" id="IPR035979">
    <property type="entry name" value="RBD_domain_sf"/>
</dbReference>
<evidence type="ECO:0000256" key="4">
    <source>
        <dbReference type="ARBA" id="ARBA00022833"/>
    </source>
</evidence>
<evidence type="ECO:0000259" key="9">
    <source>
        <dbReference type="PROSITE" id="PS50103"/>
    </source>
</evidence>
<feature type="zinc finger region" description="C3H1-type" evidence="5">
    <location>
        <begin position="916"/>
        <end position="944"/>
    </location>
</feature>
<dbReference type="Gene3D" id="3.30.40.10">
    <property type="entry name" value="Zinc/RING finger domain, C3HC4 (zinc finger)"/>
    <property type="match status" value="1"/>
</dbReference>
<dbReference type="OrthoDB" id="2129491at2759"/>
<gene>
    <name evidence="10" type="ORF">AMATHDRAFT_84823</name>
</gene>
<dbReference type="InterPro" id="IPR045072">
    <property type="entry name" value="MKRN-like"/>
</dbReference>
<dbReference type="Pfam" id="PF00097">
    <property type="entry name" value="zf-C3HC4"/>
    <property type="match status" value="1"/>
</dbReference>
<feature type="compositionally biased region" description="Polar residues" evidence="6">
    <location>
        <begin position="1088"/>
        <end position="1099"/>
    </location>
</feature>
<feature type="region of interest" description="Disordered" evidence="6">
    <location>
        <begin position="367"/>
        <end position="414"/>
    </location>
</feature>
<dbReference type="SUPFAM" id="SSF90229">
    <property type="entry name" value="CCCH zinc finger"/>
    <property type="match status" value="1"/>
</dbReference>
<feature type="transmembrane region" description="Helical" evidence="7">
    <location>
        <begin position="90"/>
        <end position="109"/>
    </location>
</feature>
<evidence type="ECO:0000256" key="1">
    <source>
        <dbReference type="ARBA" id="ARBA00022679"/>
    </source>
</evidence>
<feature type="domain" description="C3H1-type" evidence="9">
    <location>
        <begin position="916"/>
        <end position="944"/>
    </location>
</feature>
<feature type="zinc finger region" description="C3H1-type" evidence="5">
    <location>
        <begin position="1247"/>
        <end position="1274"/>
    </location>
</feature>
<proteinExistence type="predicted"/>
<dbReference type="InterPro" id="IPR000571">
    <property type="entry name" value="Znf_CCCH"/>
</dbReference>
<dbReference type="InterPro" id="IPR013083">
    <property type="entry name" value="Znf_RING/FYVE/PHD"/>
</dbReference>
<evidence type="ECO:0000313" key="10">
    <source>
        <dbReference type="EMBL" id="PFH51904.1"/>
    </source>
</evidence>
<dbReference type="PANTHER" id="PTHR11224:SF10">
    <property type="entry name" value="IP09428P-RELATED"/>
    <property type="match status" value="1"/>
</dbReference>
<evidence type="ECO:0000256" key="5">
    <source>
        <dbReference type="PROSITE-ProRule" id="PRU00723"/>
    </source>
</evidence>
<feature type="zinc finger region" description="C3H1-type" evidence="5">
    <location>
        <begin position="1153"/>
        <end position="1179"/>
    </location>
</feature>
<evidence type="ECO:0000256" key="3">
    <source>
        <dbReference type="ARBA" id="ARBA00022771"/>
    </source>
</evidence>
<feature type="compositionally biased region" description="Polar residues" evidence="6">
    <location>
        <begin position="952"/>
        <end position="971"/>
    </location>
</feature>
<dbReference type="STRING" id="703135.A0A2A9NRE9"/>
<reference evidence="10 11" key="1">
    <citation type="submission" date="2014-02" db="EMBL/GenBank/DDBJ databases">
        <title>Transposable element dynamics among asymbiotic and ectomycorrhizal Amanita fungi.</title>
        <authorList>
            <consortium name="DOE Joint Genome Institute"/>
            <person name="Hess J."/>
            <person name="Skrede I."/>
            <person name="Wolfe B."/>
            <person name="LaButti K."/>
            <person name="Ohm R.A."/>
            <person name="Grigoriev I.V."/>
            <person name="Pringle A."/>
        </authorList>
    </citation>
    <scope>NUCLEOTIDE SEQUENCE [LARGE SCALE GENOMIC DNA]</scope>
    <source>
        <strain evidence="10 11">SKay4041</strain>
    </source>
</reference>
<feature type="region of interest" description="Disordered" evidence="6">
    <location>
        <begin position="559"/>
        <end position="592"/>
    </location>
</feature>
<evidence type="ECO:0000259" key="8">
    <source>
        <dbReference type="PROSITE" id="PS50089"/>
    </source>
</evidence>
<keyword evidence="7" id="KW-1133">Transmembrane helix</keyword>
<keyword evidence="1" id="KW-0808">Transferase</keyword>
<dbReference type="SMART" id="SM00356">
    <property type="entry name" value="ZnF_C3H1"/>
    <property type="match status" value="10"/>
</dbReference>
<feature type="domain" description="C3H1-type" evidence="9">
    <location>
        <begin position="464"/>
        <end position="491"/>
    </location>
</feature>
<feature type="zinc finger region" description="C3H1-type" evidence="5">
    <location>
        <begin position="336"/>
        <end position="363"/>
    </location>
</feature>
<feature type="region of interest" description="Disordered" evidence="6">
    <location>
        <begin position="1060"/>
        <end position="1149"/>
    </location>
</feature>
<keyword evidence="11" id="KW-1185">Reference proteome</keyword>
<dbReference type="PROSITE" id="PS50103">
    <property type="entry name" value="ZF_C3H1"/>
    <property type="match status" value="10"/>
</dbReference>
<feature type="region of interest" description="Disordered" evidence="6">
    <location>
        <begin position="940"/>
        <end position="977"/>
    </location>
</feature>
<dbReference type="EMBL" id="KZ301983">
    <property type="protein sequence ID" value="PFH51904.1"/>
    <property type="molecule type" value="Genomic_DNA"/>
</dbReference>
<feature type="compositionally biased region" description="Basic and acidic residues" evidence="6">
    <location>
        <begin position="367"/>
        <end position="389"/>
    </location>
</feature>
<feature type="compositionally biased region" description="Polar residues" evidence="6">
    <location>
        <begin position="391"/>
        <end position="414"/>
    </location>
</feature>
<feature type="domain" description="C3H1-type" evidence="9">
    <location>
        <begin position="986"/>
        <end position="1013"/>
    </location>
</feature>
<feature type="domain" description="C3H1-type" evidence="9">
    <location>
        <begin position="413"/>
        <end position="433"/>
    </location>
</feature>
<sequence>MAPSSPSSSSPGSPFTQLLTRRQGRHSVAFLTRLDRSSVYTKRLRFLKGLSISSTISLFLTWLIASSLTHDLAANVTPAFRTSMRLTQNILIAWAIFIVLTSTVLPFFLGECRLRLKYGFRPTEINISRLAQKKAPVTYSLNSRYWRTLMLRNINPRFAFYNLGSFLSEHFWMLDYGTIVEAYQLIATNKADESQFEFALWYQHHDVWTSYKAWAMHNLAPSTDEINTFKKFLSEEGKPTLFGQWQSILHREKDSADAYRTIVHLFAQEGMDYEQVWSMAYDIDIASSLCDIHCSMLHVLEYLMSKPICLFYVKNVCHRSPCPFRHELKAQRTALSTSHIVCNHHKKGHCAFGDHCLYSHQDKGGLIDRSPRPNQDKKHFDDNPQRLDFLENTQDSPRMSPQNNARPILKQNSSTSSPCAFYQLGNCQRGDACALSVEGRTSMATSPLIPSQLPKHNPSASAEAKKRKSCRFFQQGRCKFGKGCRDLHTSCAKGAISAATSPFLTGPASSSTIVESQVGEFDETLSTSKEEPSLHVSPPAANAISDSGIKLNIWTSDSPKRHSTDFCEDSSDKPLTSLSVSPGTDVHQSGGSEHEIRLDLDIPFTQSDSSPIEGQEPSIGDNQNNDKQVSVTSSDSNNDALSEEQIDDKRVLDQVHNSSPWNTESANSSNGITTISLAEEPEKANQGNSSFDTVTPENCVNPEEQPVSLDAQSSEGSPFRSFVSPSYVEGNVSSLAGTMQQTEWRELGHDENSYHASAQNETYNLDAVTDQDLTDECFEPEQNINIQLPHWTDYADPMVNPFVPFCRFYAKGQCARGFLCAYRHSLTLQEYFLLFRTEPHAWTPYVGQVPMPLIFSNQATLTGGCKFYPLGTCRNGDKCPYPHIDPPESGDLKDTATNDQDELEGNDVGVEVHESTSMRKPCRWFTKNKFCKLGDDCPFSHEESNESSRSNGLDTETPEPQTMDTVGTSASWEREDFTRNKGSEYGRGRRICKWYTDGTCRRGDAYRSVHEQRDEDWSINDNLGGWDDGTGEPQAENKTEEAATWGLQDADCGTGIATDTSDTSANNNEGQYNEWGPQDNGWGASWDNPGTSKTDNWNEPESKNDGWGTSWGDQGTSKAEGWKGPEKNGGWGRSQGTSREARQWNSASRDTKRKREKICWDYTRGRCSRTLCIFLHQAEETQNENELNNDAWNNGDDHDAQSGAWTSTQIDTANDKAGDECQPSWGGNAASWDSWSEANNEPTDPVIHRKKPCKSFGQGFCGRGDSCPMLHINPDAFIEDEGEEINEKDDTNNNGEQHDNGPTERVIYRCIVHFGTGCRVQNLVTETDSNCLLITGIPTDITLEGLTNLLPFTEGMDNLELDNTRGPMVVYLKYTTKIHASLALKILTGFELHGSVLSVHYYDLPNGQDADEIQNRKVRVTWPSPTRSAWARYSSVSLAKEDANRLDGQIIGGYKIKASYLPSKRGQSSLFTVQLSNLPVGEDEASIKQRCKGCQMVNMTKPTYTESPVELIRAMLDEHGELAYFDSLDVAAPEESRYAFAEFYQLSSAVSAVTTAVKDTFTFLGDFKVQSVFLMRFHLRFDHFQCIQDDLKRLKSNDERRCTITVVYNHQMSVTIYVHALPGDRSTYLKTAKAVSSLVQGEVLQQDDSVVWDEYFCTLSSIKAVEKLNAENADYHTLIVPDPRTQRILLFGQEMNRPHARSSVLKLLKKVRAAWHEVPFERIFVRWYLEQGLSKIHEDPEIGHNKVSLDLTTPKLIVKGESKVLKKVKDHTSNAFTTIGRETQYENNTNICPVCLHNPISPVRLPCNHCYCKGCLRLLLNTPGNHTLASHKCIATVIDEQDRQQCNSEFSNTIIGDILNADDEEHLLKQSLLSYTAKAREDSLLPTMLERDLPPLPDLFPSWDNVSAVDEW</sequence>
<keyword evidence="4 5" id="KW-0862">Zinc</keyword>
<name>A0A2A9NRE9_9AGAR</name>
<feature type="zinc finger region" description="C3H1-type" evidence="5">
    <location>
        <begin position="859"/>
        <end position="886"/>
    </location>
</feature>
<evidence type="ECO:0000256" key="7">
    <source>
        <dbReference type="SAM" id="Phobius"/>
    </source>
</evidence>
<feature type="domain" description="C3H1-type" evidence="9">
    <location>
        <begin position="800"/>
        <end position="827"/>
    </location>
</feature>
<dbReference type="GO" id="GO:0061630">
    <property type="term" value="F:ubiquitin protein ligase activity"/>
    <property type="evidence" value="ECO:0007669"/>
    <property type="project" value="InterPro"/>
</dbReference>
<evidence type="ECO:0000313" key="11">
    <source>
        <dbReference type="Proteomes" id="UP000242287"/>
    </source>
</evidence>
<dbReference type="SUPFAM" id="SSF57850">
    <property type="entry name" value="RING/U-box"/>
    <property type="match status" value="1"/>
</dbReference>
<dbReference type="InterPro" id="IPR001841">
    <property type="entry name" value="Znf_RING"/>
</dbReference>
<dbReference type="GO" id="GO:0008270">
    <property type="term" value="F:zinc ion binding"/>
    <property type="evidence" value="ECO:0007669"/>
    <property type="project" value="UniProtKB-KW"/>
</dbReference>
<dbReference type="Pfam" id="PF14608">
    <property type="entry name" value="zf-CCCH_2"/>
    <property type="match status" value="4"/>
</dbReference>
<feature type="compositionally biased region" description="Polar residues" evidence="6">
    <location>
        <begin position="1134"/>
        <end position="1148"/>
    </location>
</feature>
<feature type="domain" description="C3H1-type" evidence="9">
    <location>
        <begin position="859"/>
        <end position="886"/>
    </location>
</feature>
<feature type="region of interest" description="Disordered" evidence="6">
    <location>
        <begin position="1017"/>
        <end position="1042"/>
    </location>
</feature>
<dbReference type="PANTHER" id="PTHR11224">
    <property type="entry name" value="MAKORIN-RELATED"/>
    <property type="match status" value="1"/>
</dbReference>
<dbReference type="GO" id="GO:0003676">
    <property type="term" value="F:nucleic acid binding"/>
    <property type="evidence" value="ECO:0007669"/>
    <property type="project" value="InterPro"/>
</dbReference>
<feature type="compositionally biased region" description="Polar residues" evidence="6">
    <location>
        <begin position="573"/>
        <end position="591"/>
    </location>
</feature>
<evidence type="ECO:0000256" key="2">
    <source>
        <dbReference type="ARBA" id="ARBA00022723"/>
    </source>
</evidence>
<dbReference type="CDD" id="cd16449">
    <property type="entry name" value="RING-HC"/>
    <property type="match status" value="1"/>
</dbReference>
<feature type="domain" description="C3H1-type" evidence="9">
    <location>
        <begin position="1153"/>
        <end position="1179"/>
    </location>
</feature>
<keyword evidence="7" id="KW-0812">Transmembrane</keyword>
<keyword evidence="7" id="KW-0472">Membrane</keyword>
<protein>
    <recommendedName>
        <fullName evidence="12">RING-type E3 ubiquitin transferase</fullName>
    </recommendedName>
</protein>
<evidence type="ECO:0008006" key="12">
    <source>
        <dbReference type="Google" id="ProtNLM"/>
    </source>
</evidence>
<feature type="domain" description="RING-type" evidence="8">
    <location>
        <begin position="1792"/>
        <end position="1833"/>
    </location>
</feature>
<keyword evidence="2 5" id="KW-0479">Metal-binding</keyword>
<dbReference type="PROSITE" id="PS00518">
    <property type="entry name" value="ZF_RING_1"/>
    <property type="match status" value="1"/>
</dbReference>
<dbReference type="Gene3D" id="3.30.1370.210">
    <property type="match status" value="3"/>
</dbReference>
<dbReference type="InterPro" id="IPR018957">
    <property type="entry name" value="Znf_C3HC4_RING-type"/>
</dbReference>
<dbReference type="PROSITE" id="PS50089">
    <property type="entry name" value="ZF_RING_2"/>
    <property type="match status" value="1"/>
</dbReference>
<feature type="zinc finger region" description="C3H1-type" evidence="5">
    <location>
        <begin position="464"/>
        <end position="491"/>
    </location>
</feature>
<feature type="region of interest" description="Disordered" evidence="6">
    <location>
        <begin position="520"/>
        <end position="542"/>
    </location>
</feature>
<feature type="domain" description="C3H1-type" evidence="9">
    <location>
        <begin position="336"/>
        <end position="363"/>
    </location>
</feature>
<feature type="zinc finger region" description="C3H1-type" evidence="5">
    <location>
        <begin position="800"/>
        <end position="827"/>
    </location>
</feature>
<evidence type="ECO:0000256" key="6">
    <source>
        <dbReference type="SAM" id="MobiDB-lite"/>
    </source>
</evidence>
<accession>A0A2A9NRE9</accession>
<feature type="transmembrane region" description="Helical" evidence="7">
    <location>
        <begin position="50"/>
        <end position="69"/>
    </location>
</feature>
<dbReference type="SUPFAM" id="SSF54928">
    <property type="entry name" value="RNA-binding domain, RBD"/>
    <property type="match status" value="1"/>
</dbReference>
<keyword evidence="3 5" id="KW-0863">Zinc-finger</keyword>
<feature type="zinc finger region" description="C3H1-type" evidence="5">
    <location>
        <begin position="986"/>
        <end position="1013"/>
    </location>
</feature>
<feature type="region of interest" description="Disordered" evidence="6">
    <location>
        <begin position="884"/>
        <end position="904"/>
    </location>
</feature>
<feature type="zinc finger region" description="C3H1-type" evidence="5">
    <location>
        <begin position="303"/>
        <end position="329"/>
    </location>
</feature>
<feature type="compositionally biased region" description="Polar residues" evidence="6">
    <location>
        <begin position="1060"/>
        <end position="1071"/>
    </location>
</feature>
<feature type="region of interest" description="Disordered" evidence="6">
    <location>
        <begin position="604"/>
        <end position="652"/>
    </location>
</feature>
<feature type="compositionally biased region" description="Polar residues" evidence="6">
    <location>
        <begin position="620"/>
        <end position="640"/>
    </location>
</feature>
<dbReference type="InterPro" id="IPR036855">
    <property type="entry name" value="Znf_CCCH_sf"/>
</dbReference>
<dbReference type="GO" id="GO:0000209">
    <property type="term" value="P:protein polyubiquitination"/>
    <property type="evidence" value="ECO:0007669"/>
    <property type="project" value="InterPro"/>
</dbReference>
<feature type="zinc finger region" description="C3H1-type" evidence="5">
    <location>
        <begin position="413"/>
        <end position="433"/>
    </location>
</feature>
<dbReference type="InterPro" id="IPR017907">
    <property type="entry name" value="Znf_RING_CS"/>
</dbReference>
<organism evidence="10 11">
    <name type="scientific">Amanita thiersii Skay4041</name>
    <dbReference type="NCBI Taxonomy" id="703135"/>
    <lineage>
        <taxon>Eukaryota</taxon>
        <taxon>Fungi</taxon>
        <taxon>Dikarya</taxon>
        <taxon>Basidiomycota</taxon>
        <taxon>Agaricomycotina</taxon>
        <taxon>Agaricomycetes</taxon>
        <taxon>Agaricomycetidae</taxon>
        <taxon>Agaricales</taxon>
        <taxon>Pluteineae</taxon>
        <taxon>Amanitaceae</taxon>
        <taxon>Amanita</taxon>
    </lineage>
</organism>